<name>A0A9X2IFR2_9ACTN</name>
<evidence type="ECO:0000313" key="10">
    <source>
        <dbReference type="EMBL" id="MCM0622101.1"/>
    </source>
</evidence>
<keyword evidence="5 7" id="KW-1133">Transmembrane helix</keyword>
<accession>A0A9X2IFR2</accession>
<feature type="transmembrane region" description="Helical" evidence="7">
    <location>
        <begin position="303"/>
        <end position="326"/>
    </location>
</feature>
<evidence type="ECO:0000259" key="9">
    <source>
        <dbReference type="PROSITE" id="PS50928"/>
    </source>
</evidence>
<feature type="transmembrane region" description="Helical" evidence="7">
    <location>
        <begin position="194"/>
        <end position="217"/>
    </location>
</feature>
<keyword evidence="11" id="KW-1185">Reference proteome</keyword>
<dbReference type="Proteomes" id="UP001139485">
    <property type="component" value="Unassembled WGS sequence"/>
</dbReference>
<feature type="transmembrane region" description="Helical" evidence="7">
    <location>
        <begin position="158"/>
        <end position="182"/>
    </location>
</feature>
<feature type="transmembrane region" description="Helical" evidence="7">
    <location>
        <begin position="129"/>
        <end position="151"/>
    </location>
</feature>
<dbReference type="PANTHER" id="PTHR43386">
    <property type="entry name" value="OLIGOPEPTIDE TRANSPORT SYSTEM PERMEASE PROTEIN APPC"/>
    <property type="match status" value="1"/>
</dbReference>
<sequence length="336" mass="36518">MSAPVAEETAELDPLKSRPKGSSTEISGKSPLRIAFGRLMRDKIAVVCIGVVALFVLLAIFGPLISKAFGVTTDTQYPTQFLELNMIPKAEFGPPYGGFTMDHPFGIAPRTAIDNLAYWLEGARNSLQIASLATLTATVLGIVIGLLAGFMGGLVDRVLTFVTDLFLTLPFLLVALTIAPIVNERFRDNTDFYPTAQVISLVCVLSFFGWMGLARLIRGEVLSLREREFIHAARVMGMPTRRILVKELLPNIVAPIVVSTSLMLPAFVAAEAGLAYLGVGITSRPSWGQMLDQGTSFFSNYPLYLYEPLIAIVALVLALNLLGDAIRDALDPKTRR</sequence>
<dbReference type="Pfam" id="PF12911">
    <property type="entry name" value="OppC_N"/>
    <property type="match status" value="1"/>
</dbReference>
<dbReference type="GO" id="GO:0055085">
    <property type="term" value="P:transmembrane transport"/>
    <property type="evidence" value="ECO:0007669"/>
    <property type="project" value="InterPro"/>
</dbReference>
<dbReference type="EMBL" id="JAMOIL010000028">
    <property type="protein sequence ID" value="MCM0622101.1"/>
    <property type="molecule type" value="Genomic_DNA"/>
</dbReference>
<evidence type="ECO:0000313" key="11">
    <source>
        <dbReference type="Proteomes" id="UP001139485"/>
    </source>
</evidence>
<reference evidence="10" key="1">
    <citation type="submission" date="2022-05" db="EMBL/GenBank/DDBJ databases">
        <authorList>
            <person name="Tuo L."/>
        </authorList>
    </citation>
    <scope>NUCLEOTIDE SEQUENCE</scope>
    <source>
        <strain evidence="10">BSK12Z-4</strain>
    </source>
</reference>
<dbReference type="PROSITE" id="PS50928">
    <property type="entry name" value="ABC_TM1"/>
    <property type="match status" value="1"/>
</dbReference>
<keyword evidence="2 7" id="KW-0813">Transport</keyword>
<feature type="domain" description="ABC transmembrane type-1" evidence="9">
    <location>
        <begin position="123"/>
        <end position="323"/>
    </location>
</feature>
<dbReference type="SUPFAM" id="SSF161098">
    <property type="entry name" value="MetI-like"/>
    <property type="match status" value="1"/>
</dbReference>
<proteinExistence type="inferred from homology"/>
<evidence type="ECO:0000256" key="5">
    <source>
        <dbReference type="ARBA" id="ARBA00022989"/>
    </source>
</evidence>
<dbReference type="InterPro" id="IPR000515">
    <property type="entry name" value="MetI-like"/>
</dbReference>
<dbReference type="RefSeq" id="WP_250057124.1">
    <property type="nucleotide sequence ID" value="NZ_JAMJPH010000034.1"/>
</dbReference>
<dbReference type="AlphaFoldDB" id="A0A9X2IFR2"/>
<evidence type="ECO:0000256" key="3">
    <source>
        <dbReference type="ARBA" id="ARBA00022475"/>
    </source>
</evidence>
<evidence type="ECO:0000256" key="7">
    <source>
        <dbReference type="RuleBase" id="RU363032"/>
    </source>
</evidence>
<gene>
    <name evidence="10" type="ORF">M8330_17550</name>
</gene>
<evidence type="ECO:0000256" key="1">
    <source>
        <dbReference type="ARBA" id="ARBA00004651"/>
    </source>
</evidence>
<keyword evidence="6 7" id="KW-0472">Membrane</keyword>
<feature type="transmembrane region" description="Helical" evidence="7">
    <location>
        <begin position="44"/>
        <end position="65"/>
    </location>
</feature>
<keyword evidence="4 7" id="KW-0812">Transmembrane</keyword>
<evidence type="ECO:0000256" key="4">
    <source>
        <dbReference type="ARBA" id="ARBA00022692"/>
    </source>
</evidence>
<dbReference type="CDD" id="cd06261">
    <property type="entry name" value="TM_PBP2"/>
    <property type="match status" value="1"/>
</dbReference>
<dbReference type="GO" id="GO:0005886">
    <property type="term" value="C:plasma membrane"/>
    <property type="evidence" value="ECO:0007669"/>
    <property type="project" value="UniProtKB-SubCell"/>
</dbReference>
<comment type="similarity">
    <text evidence="7">Belongs to the binding-protein-dependent transport system permease family.</text>
</comment>
<feature type="transmembrane region" description="Helical" evidence="7">
    <location>
        <begin position="248"/>
        <end position="270"/>
    </location>
</feature>
<comment type="subcellular location">
    <subcellularLocation>
        <location evidence="1 7">Cell membrane</location>
        <topology evidence="1 7">Multi-pass membrane protein</topology>
    </subcellularLocation>
</comment>
<dbReference type="InterPro" id="IPR025966">
    <property type="entry name" value="OppC_N"/>
</dbReference>
<keyword evidence="3" id="KW-1003">Cell membrane</keyword>
<evidence type="ECO:0000256" key="2">
    <source>
        <dbReference type="ARBA" id="ARBA00022448"/>
    </source>
</evidence>
<evidence type="ECO:0000256" key="6">
    <source>
        <dbReference type="ARBA" id="ARBA00023136"/>
    </source>
</evidence>
<dbReference type="InterPro" id="IPR050366">
    <property type="entry name" value="BP-dependent_transpt_permease"/>
</dbReference>
<comment type="caution">
    <text evidence="10">The sequence shown here is derived from an EMBL/GenBank/DDBJ whole genome shotgun (WGS) entry which is preliminary data.</text>
</comment>
<dbReference type="Gene3D" id="1.10.3720.10">
    <property type="entry name" value="MetI-like"/>
    <property type="match status" value="1"/>
</dbReference>
<evidence type="ECO:0000256" key="8">
    <source>
        <dbReference type="SAM" id="MobiDB-lite"/>
    </source>
</evidence>
<feature type="region of interest" description="Disordered" evidence="8">
    <location>
        <begin position="1"/>
        <end position="26"/>
    </location>
</feature>
<dbReference type="PANTHER" id="PTHR43386:SF1">
    <property type="entry name" value="D,D-DIPEPTIDE TRANSPORT SYSTEM PERMEASE PROTEIN DDPC-RELATED"/>
    <property type="match status" value="1"/>
</dbReference>
<dbReference type="Pfam" id="PF00528">
    <property type="entry name" value="BPD_transp_1"/>
    <property type="match status" value="1"/>
</dbReference>
<protein>
    <submittedName>
        <fullName evidence="10">ABC transporter permease</fullName>
    </submittedName>
</protein>
<organism evidence="10 11">
    <name type="scientific">Nocardioides bruguierae</name>
    <dbReference type="NCBI Taxonomy" id="2945102"/>
    <lineage>
        <taxon>Bacteria</taxon>
        <taxon>Bacillati</taxon>
        <taxon>Actinomycetota</taxon>
        <taxon>Actinomycetes</taxon>
        <taxon>Propionibacteriales</taxon>
        <taxon>Nocardioidaceae</taxon>
        <taxon>Nocardioides</taxon>
    </lineage>
</organism>
<dbReference type="InterPro" id="IPR035906">
    <property type="entry name" value="MetI-like_sf"/>
</dbReference>